<comment type="caution">
    <text evidence="4">The sequence shown here is derived from an EMBL/GenBank/DDBJ whole genome shotgun (WGS) entry which is preliminary data.</text>
</comment>
<evidence type="ECO:0000256" key="2">
    <source>
        <dbReference type="SAM" id="SignalP"/>
    </source>
</evidence>
<protein>
    <recommendedName>
        <fullName evidence="3">FAS1 domain-containing protein</fullName>
    </recommendedName>
</protein>
<feature type="compositionally biased region" description="Basic residues" evidence="1">
    <location>
        <begin position="498"/>
        <end position="529"/>
    </location>
</feature>
<dbReference type="InterPro" id="IPR036378">
    <property type="entry name" value="FAS1_dom_sf"/>
</dbReference>
<dbReference type="GO" id="GO:0016236">
    <property type="term" value="P:macroautophagy"/>
    <property type="evidence" value="ECO:0007669"/>
    <property type="project" value="TreeGrafter"/>
</dbReference>
<feature type="chain" id="PRO_5034121625" description="FAS1 domain-containing protein" evidence="2">
    <location>
        <begin position="19"/>
        <end position="555"/>
    </location>
</feature>
<keyword evidence="5" id="KW-1185">Reference proteome</keyword>
<name>A0A8H4QQ24_9AGAR</name>
<feature type="domain" description="FAS1" evidence="3">
    <location>
        <begin position="59"/>
        <end position="261"/>
    </location>
</feature>
<dbReference type="Proteomes" id="UP000521872">
    <property type="component" value="Unassembled WGS sequence"/>
</dbReference>
<proteinExistence type="predicted"/>
<dbReference type="GO" id="GO:0000329">
    <property type="term" value="C:fungal-type vacuole membrane"/>
    <property type="evidence" value="ECO:0007669"/>
    <property type="project" value="TreeGrafter"/>
</dbReference>
<dbReference type="SMART" id="SM00554">
    <property type="entry name" value="FAS1"/>
    <property type="match status" value="2"/>
</dbReference>
<keyword evidence="2" id="KW-0732">Signal</keyword>
<evidence type="ECO:0000259" key="3">
    <source>
        <dbReference type="PROSITE" id="PS50213"/>
    </source>
</evidence>
<organism evidence="4 5">
    <name type="scientific">Agrocybe pediades</name>
    <dbReference type="NCBI Taxonomy" id="84607"/>
    <lineage>
        <taxon>Eukaryota</taxon>
        <taxon>Fungi</taxon>
        <taxon>Dikarya</taxon>
        <taxon>Basidiomycota</taxon>
        <taxon>Agaricomycotina</taxon>
        <taxon>Agaricomycetes</taxon>
        <taxon>Agaricomycetidae</taxon>
        <taxon>Agaricales</taxon>
        <taxon>Agaricineae</taxon>
        <taxon>Strophariaceae</taxon>
        <taxon>Agrocybe</taxon>
    </lineage>
</organism>
<dbReference type="AlphaFoldDB" id="A0A8H4QQ24"/>
<feature type="signal peptide" evidence="2">
    <location>
        <begin position="1"/>
        <end position="18"/>
    </location>
</feature>
<reference evidence="4 5" key="1">
    <citation type="submission" date="2019-12" db="EMBL/GenBank/DDBJ databases">
        <authorList>
            <person name="Floudas D."/>
            <person name="Bentzer J."/>
            <person name="Ahren D."/>
            <person name="Johansson T."/>
            <person name="Persson P."/>
            <person name="Tunlid A."/>
        </authorList>
    </citation>
    <scope>NUCLEOTIDE SEQUENCE [LARGE SCALE GENOMIC DNA]</scope>
    <source>
        <strain evidence="4 5">CBS 102.39</strain>
    </source>
</reference>
<dbReference type="PROSITE" id="PS50213">
    <property type="entry name" value="FAS1"/>
    <property type="match status" value="2"/>
</dbReference>
<gene>
    <name evidence="4" type="ORF">D9613_002874</name>
</gene>
<dbReference type="EMBL" id="JAACJL010000044">
    <property type="protein sequence ID" value="KAF4615139.1"/>
    <property type="molecule type" value="Genomic_DNA"/>
</dbReference>
<evidence type="ECO:0000256" key="1">
    <source>
        <dbReference type="SAM" id="MobiDB-lite"/>
    </source>
</evidence>
<evidence type="ECO:0000313" key="4">
    <source>
        <dbReference type="EMBL" id="KAF4615139.1"/>
    </source>
</evidence>
<dbReference type="PANTHER" id="PTHR10900:SF122">
    <property type="entry name" value="FAS1 DOMAIN-CONTAINING PROTEIN"/>
    <property type="match status" value="1"/>
</dbReference>
<dbReference type="SUPFAM" id="SSF82153">
    <property type="entry name" value="FAS1 domain"/>
    <property type="match status" value="2"/>
</dbReference>
<evidence type="ECO:0000313" key="5">
    <source>
        <dbReference type="Proteomes" id="UP000521872"/>
    </source>
</evidence>
<feature type="domain" description="FAS1" evidence="3">
    <location>
        <begin position="265"/>
        <end position="480"/>
    </location>
</feature>
<dbReference type="InterPro" id="IPR000782">
    <property type="entry name" value="FAS1_domain"/>
</dbReference>
<dbReference type="GO" id="GO:0005615">
    <property type="term" value="C:extracellular space"/>
    <property type="evidence" value="ECO:0007669"/>
    <property type="project" value="TreeGrafter"/>
</dbReference>
<dbReference type="Gene3D" id="2.30.180.10">
    <property type="entry name" value="FAS1 domain"/>
    <property type="match status" value="2"/>
</dbReference>
<dbReference type="Pfam" id="PF02469">
    <property type="entry name" value="Fasciclin"/>
    <property type="match status" value="2"/>
</dbReference>
<dbReference type="PANTHER" id="PTHR10900">
    <property type="entry name" value="PERIOSTIN-RELATED"/>
    <property type="match status" value="1"/>
</dbReference>
<accession>A0A8H4QQ24</accession>
<dbReference type="InterPro" id="IPR050904">
    <property type="entry name" value="Adhesion/Biosynth-related"/>
</dbReference>
<feature type="region of interest" description="Disordered" evidence="1">
    <location>
        <begin position="491"/>
        <end position="536"/>
    </location>
</feature>
<sequence>MHTRTLALSLSLPLLAIAISLDYGALPNAISLALEPGIKEYIGGQEPIQSVEPPVASHGGTIYQILSKNPSFSRVTKALNFVEDVAEYLNQTDSQLTFFAPPDEVLRRPHPHKSHGILESRSLEWFNVDAVAADPFTSNDKIAYYLGSANLVDALQLLDEVDVSDDDDEKKERRKKILKIIIRALLQYHIVPEAYDIKELGHNTTYPTKLAIPGALDGKPLRLRVAQSLIPQAYFINFFIRVVHSDLKADNGYIHIVNHPLLPPPSAFQELYMAPRFFSTLTSVLQRSGLTEETDLRYVHGEGLKGAATVIVFAPTNRAFQRLPKKLQLFLFSPFGERILRKIVQYHVVPNQAVHSNHIHHSHKDELFVYNSDDFSLFDSEEVADVKPSVLDWFKGIILGKRGHHLPKPEPVISKDLKLDTLYVNHTLDAHLEQNKIKAPFPGHKDSYIIQTKVLVNHRPAIVSDIVALNGAVHVVDRLLDPRPCKCKHHDNNDGDHHKHKHHHHHHHHHSHKSDKDHHKKHHKKHHKHHDGEEVEDNTWNDWESWLLQWANETD</sequence>